<dbReference type="EMBL" id="JAJVDC020000292">
    <property type="protein sequence ID" value="KAL1615842.1"/>
    <property type="molecule type" value="Genomic_DNA"/>
</dbReference>
<evidence type="ECO:0000256" key="6">
    <source>
        <dbReference type="SAM" id="Phobius"/>
    </source>
</evidence>
<feature type="transmembrane region" description="Helical" evidence="6">
    <location>
        <begin position="150"/>
        <end position="170"/>
    </location>
</feature>
<dbReference type="Proteomes" id="UP001521116">
    <property type="component" value="Unassembled WGS sequence"/>
</dbReference>
<comment type="caution">
    <text evidence="7">The sequence shown here is derived from an EMBL/GenBank/DDBJ whole genome shotgun (WGS) entry which is preliminary data.</text>
</comment>
<dbReference type="PANTHER" id="PTHR30618:SF4">
    <property type="entry name" value="ALLANTOIN PERMEASE"/>
    <property type="match status" value="1"/>
</dbReference>
<sequence length="191" mass="20457">MRGTGRAAEPTNNASSLCRFPATIRAGETRSPTQVECNNTKGISVYFAQQGFVSKLHLSLGTGAPGVIMDYDWSKRILCGIVGIAVWSYLGGFCVTAVLSAIFPSFHRMSNTLPASANVRAKQLVGWLVFDLLFVPFLCTSLERKAIIRVFVALDAYSIFPLRGIMIWAVSRAGGGGPLLSQGPLPSSDIG</sequence>
<dbReference type="Pfam" id="PF02133">
    <property type="entry name" value="Transp_cyt_pur"/>
    <property type="match status" value="1"/>
</dbReference>
<dbReference type="InterPro" id="IPR001248">
    <property type="entry name" value="Pur-cyt_permease"/>
</dbReference>
<evidence type="ECO:0000256" key="5">
    <source>
        <dbReference type="ARBA" id="ARBA00023136"/>
    </source>
</evidence>
<reference evidence="7 8" key="1">
    <citation type="submission" date="2024-02" db="EMBL/GenBank/DDBJ databases">
        <title>De novo assembly and annotation of 12 fungi associated with fruit tree decline syndrome in Ontario, Canada.</title>
        <authorList>
            <person name="Sulman M."/>
            <person name="Ellouze W."/>
            <person name="Ilyukhin E."/>
        </authorList>
    </citation>
    <scope>NUCLEOTIDE SEQUENCE [LARGE SCALE GENOMIC DNA]</scope>
    <source>
        <strain evidence="7 8">M1-105</strain>
    </source>
</reference>
<evidence type="ECO:0000313" key="7">
    <source>
        <dbReference type="EMBL" id="KAL1615842.1"/>
    </source>
</evidence>
<proteinExistence type="inferred from homology"/>
<keyword evidence="3 6" id="KW-0812">Transmembrane</keyword>
<organism evidence="7 8">
    <name type="scientific">Neofusicoccum ribis</name>
    <dbReference type="NCBI Taxonomy" id="45134"/>
    <lineage>
        <taxon>Eukaryota</taxon>
        <taxon>Fungi</taxon>
        <taxon>Dikarya</taxon>
        <taxon>Ascomycota</taxon>
        <taxon>Pezizomycotina</taxon>
        <taxon>Dothideomycetes</taxon>
        <taxon>Dothideomycetes incertae sedis</taxon>
        <taxon>Botryosphaeriales</taxon>
        <taxon>Botryosphaeriaceae</taxon>
        <taxon>Neofusicoccum</taxon>
    </lineage>
</organism>
<evidence type="ECO:0000256" key="3">
    <source>
        <dbReference type="ARBA" id="ARBA00022692"/>
    </source>
</evidence>
<gene>
    <name evidence="7" type="ORF">SLS56_011664</name>
</gene>
<evidence type="ECO:0000256" key="1">
    <source>
        <dbReference type="ARBA" id="ARBA00004141"/>
    </source>
</evidence>
<accession>A0ABR3SAZ6</accession>
<dbReference type="InterPro" id="IPR045225">
    <property type="entry name" value="Uracil/uridine/allantoin_perm"/>
</dbReference>
<dbReference type="PANTHER" id="PTHR30618">
    <property type="entry name" value="NCS1 FAMILY PURINE/PYRIMIDINE TRANSPORTER"/>
    <property type="match status" value="1"/>
</dbReference>
<evidence type="ECO:0000256" key="4">
    <source>
        <dbReference type="ARBA" id="ARBA00022989"/>
    </source>
</evidence>
<name>A0ABR3SAZ6_9PEZI</name>
<comment type="subcellular location">
    <subcellularLocation>
        <location evidence="1">Membrane</location>
        <topology evidence="1">Multi-pass membrane protein</topology>
    </subcellularLocation>
</comment>
<keyword evidence="8" id="KW-1185">Reference proteome</keyword>
<protein>
    <submittedName>
        <fullName evidence="7">Uncharacterized protein</fullName>
    </submittedName>
</protein>
<evidence type="ECO:0000313" key="8">
    <source>
        <dbReference type="Proteomes" id="UP001521116"/>
    </source>
</evidence>
<evidence type="ECO:0000256" key="2">
    <source>
        <dbReference type="ARBA" id="ARBA00008974"/>
    </source>
</evidence>
<feature type="transmembrane region" description="Helical" evidence="6">
    <location>
        <begin position="77"/>
        <end position="104"/>
    </location>
</feature>
<keyword evidence="5 6" id="KW-0472">Membrane</keyword>
<feature type="transmembrane region" description="Helical" evidence="6">
    <location>
        <begin position="124"/>
        <end position="143"/>
    </location>
</feature>
<keyword evidence="4 6" id="KW-1133">Transmembrane helix</keyword>
<comment type="similarity">
    <text evidence="2">Belongs to the purine-cytosine permease (2.A.39) family.</text>
</comment>